<dbReference type="GO" id="GO:0046872">
    <property type="term" value="F:metal ion binding"/>
    <property type="evidence" value="ECO:0007669"/>
    <property type="project" value="UniProtKB-KW"/>
</dbReference>
<dbReference type="InterPro" id="IPR009056">
    <property type="entry name" value="Cyt_c-like_dom"/>
</dbReference>
<evidence type="ECO:0000256" key="3">
    <source>
        <dbReference type="ARBA" id="ARBA00022723"/>
    </source>
</evidence>
<keyword evidence="4" id="KW-0249">Electron transport</keyword>
<dbReference type="SUPFAM" id="SSF46626">
    <property type="entry name" value="Cytochrome c"/>
    <property type="match status" value="2"/>
</dbReference>
<dbReference type="KEGG" id="bgm:CAL15_23200"/>
<dbReference type="Gene3D" id="1.10.760.10">
    <property type="entry name" value="Cytochrome c-like domain"/>
    <property type="match status" value="2"/>
</dbReference>
<reference evidence="9 10" key="1">
    <citation type="submission" date="2017-05" db="EMBL/GenBank/DDBJ databases">
        <title>Complete and WGS of Bordetella genogroups.</title>
        <authorList>
            <person name="Spilker T."/>
            <person name="LiPuma J."/>
        </authorList>
    </citation>
    <scope>NUCLEOTIDE SEQUENCE [LARGE SCALE GENOMIC DNA]</scope>
    <source>
        <strain evidence="9 10">AU7206</strain>
    </source>
</reference>
<evidence type="ECO:0000259" key="8">
    <source>
        <dbReference type="PROSITE" id="PS51007"/>
    </source>
</evidence>
<dbReference type="AlphaFoldDB" id="A0A1W6ZJP0"/>
<dbReference type="PANTHER" id="PTHR33751">
    <property type="entry name" value="CBB3-TYPE CYTOCHROME C OXIDASE SUBUNIT FIXP"/>
    <property type="match status" value="1"/>
</dbReference>
<evidence type="ECO:0000256" key="6">
    <source>
        <dbReference type="PROSITE-ProRule" id="PRU00433"/>
    </source>
</evidence>
<dbReference type="InterPro" id="IPR050597">
    <property type="entry name" value="Cytochrome_c_Oxidase_Subunit"/>
</dbReference>
<feature type="compositionally biased region" description="Low complexity" evidence="7">
    <location>
        <begin position="53"/>
        <end position="69"/>
    </location>
</feature>
<name>A0A1W6ZJP0_9BORD</name>
<dbReference type="EMBL" id="CP021111">
    <property type="protein sequence ID" value="ARP97024.1"/>
    <property type="molecule type" value="Genomic_DNA"/>
</dbReference>
<dbReference type="RefSeq" id="WP_086080671.1">
    <property type="nucleotide sequence ID" value="NZ_CP021111.1"/>
</dbReference>
<dbReference type="InterPro" id="IPR036909">
    <property type="entry name" value="Cyt_c-like_dom_sf"/>
</dbReference>
<dbReference type="GO" id="GO:0009055">
    <property type="term" value="F:electron transfer activity"/>
    <property type="evidence" value="ECO:0007669"/>
    <property type="project" value="InterPro"/>
</dbReference>
<feature type="region of interest" description="Disordered" evidence="7">
    <location>
        <begin position="53"/>
        <end position="104"/>
    </location>
</feature>
<dbReference type="STRING" id="463040.CAL15_23200"/>
<feature type="domain" description="Cytochrome c" evidence="8">
    <location>
        <begin position="120"/>
        <end position="306"/>
    </location>
</feature>
<sequence length="317" mass="32368">MSNSAKGAWLVVGLAVALPTVTLVATWLQMQNTGRDSLIRGTEVPASQVQAVAAGGAAQNQQGQPGVPASQAVPGRGGDPAAPPASGSQSPPRPSQPEPGRSAVDFTAFKPSWQPALDKADAKLGQQLASAGRPADGVQACVACHGQQGMSPAGSSFPHLAGQSPDYLAKQLTDYQSGKRSHPLMSTIAKGLAPEEIGNLARYYGSLPKPALQATTGPQAARMLDVQGDNGRALPACANCHGLQGSGEGALLPRLAGQPKGYFVDQMNAFRGGQRANDDVGVMRAFAQRLTPEEIQALADYYSAAAATGTAAAAPGR</sequence>
<protein>
    <recommendedName>
        <fullName evidence="8">Cytochrome c domain-containing protein</fullName>
    </recommendedName>
</protein>
<evidence type="ECO:0000256" key="7">
    <source>
        <dbReference type="SAM" id="MobiDB-lite"/>
    </source>
</evidence>
<keyword evidence="5 6" id="KW-0408">Iron</keyword>
<evidence type="ECO:0000313" key="10">
    <source>
        <dbReference type="Proteomes" id="UP000194161"/>
    </source>
</evidence>
<dbReference type="OrthoDB" id="9773456at2"/>
<dbReference type="GO" id="GO:0020037">
    <property type="term" value="F:heme binding"/>
    <property type="evidence" value="ECO:0007669"/>
    <property type="project" value="InterPro"/>
</dbReference>
<keyword evidence="10" id="KW-1185">Reference proteome</keyword>
<evidence type="ECO:0000313" key="9">
    <source>
        <dbReference type="EMBL" id="ARP97024.1"/>
    </source>
</evidence>
<keyword evidence="2 6" id="KW-0349">Heme</keyword>
<evidence type="ECO:0000256" key="1">
    <source>
        <dbReference type="ARBA" id="ARBA00022448"/>
    </source>
</evidence>
<gene>
    <name evidence="9" type="ORF">CAL15_23200</name>
</gene>
<evidence type="ECO:0000256" key="5">
    <source>
        <dbReference type="ARBA" id="ARBA00023004"/>
    </source>
</evidence>
<keyword evidence="3 6" id="KW-0479">Metal-binding</keyword>
<accession>A0A1W6ZJP0</accession>
<proteinExistence type="predicted"/>
<evidence type="ECO:0000256" key="4">
    <source>
        <dbReference type="ARBA" id="ARBA00022982"/>
    </source>
</evidence>
<dbReference type="Proteomes" id="UP000194161">
    <property type="component" value="Chromosome"/>
</dbReference>
<organism evidence="9 10">
    <name type="scientific">Bordetella genomosp. 13</name>
    <dbReference type="NCBI Taxonomy" id="463040"/>
    <lineage>
        <taxon>Bacteria</taxon>
        <taxon>Pseudomonadati</taxon>
        <taxon>Pseudomonadota</taxon>
        <taxon>Betaproteobacteria</taxon>
        <taxon>Burkholderiales</taxon>
        <taxon>Alcaligenaceae</taxon>
        <taxon>Bordetella</taxon>
    </lineage>
</organism>
<dbReference type="Pfam" id="PF00034">
    <property type="entry name" value="Cytochrom_C"/>
    <property type="match status" value="1"/>
</dbReference>
<keyword evidence="1" id="KW-0813">Transport</keyword>
<evidence type="ECO:0000256" key="2">
    <source>
        <dbReference type="ARBA" id="ARBA00022617"/>
    </source>
</evidence>
<dbReference type="PROSITE" id="PS51007">
    <property type="entry name" value="CYTC"/>
    <property type="match status" value="1"/>
</dbReference>
<dbReference type="PANTHER" id="PTHR33751:SF9">
    <property type="entry name" value="CYTOCHROME C4"/>
    <property type="match status" value="1"/>
</dbReference>